<evidence type="ECO:0000313" key="3">
    <source>
        <dbReference type="EMBL" id="KAA1126392.1"/>
    </source>
</evidence>
<name>A0A5B0PZQ6_PUCGR</name>
<accession>A0A5B0PZQ6</accession>
<feature type="compositionally biased region" description="Polar residues" evidence="1">
    <location>
        <begin position="1"/>
        <end position="45"/>
    </location>
</feature>
<proteinExistence type="predicted"/>
<evidence type="ECO:0000256" key="1">
    <source>
        <dbReference type="SAM" id="MobiDB-lite"/>
    </source>
</evidence>
<keyword evidence="4" id="KW-1185">Reference proteome</keyword>
<dbReference type="EMBL" id="VDEP01000172">
    <property type="protein sequence ID" value="KAA1126392.1"/>
    <property type="molecule type" value="Genomic_DNA"/>
</dbReference>
<dbReference type="EMBL" id="VSWC01000040">
    <property type="protein sequence ID" value="KAA1106420.1"/>
    <property type="molecule type" value="Genomic_DNA"/>
</dbReference>
<reference evidence="4 5" key="1">
    <citation type="submission" date="2019-05" db="EMBL/GenBank/DDBJ databases">
        <title>Emergence of the Ug99 lineage of the wheat stem rust pathogen through somatic hybridization.</title>
        <authorList>
            <person name="Li F."/>
            <person name="Upadhyaya N.M."/>
            <person name="Sperschneider J."/>
            <person name="Matny O."/>
            <person name="Nguyen-Phuc H."/>
            <person name="Mago R."/>
            <person name="Raley C."/>
            <person name="Miller M.E."/>
            <person name="Silverstein K.A.T."/>
            <person name="Henningsen E."/>
            <person name="Hirsch C.D."/>
            <person name="Visser B."/>
            <person name="Pretorius Z.A."/>
            <person name="Steffenson B.J."/>
            <person name="Schwessinger B."/>
            <person name="Dodds P.N."/>
            <person name="Figueroa M."/>
        </authorList>
    </citation>
    <scope>NUCLEOTIDE SEQUENCE [LARGE SCALE GENOMIC DNA]</scope>
    <source>
        <strain evidence="2">21-0</strain>
        <strain evidence="3 5">Ug99</strain>
    </source>
</reference>
<evidence type="ECO:0000313" key="4">
    <source>
        <dbReference type="Proteomes" id="UP000324748"/>
    </source>
</evidence>
<dbReference type="Proteomes" id="UP000324748">
    <property type="component" value="Unassembled WGS sequence"/>
</dbReference>
<sequence>MTTWKRSSSNRSRPIQTKKMSYPDGQNSSKATNAPLPSSRKSSISPMLIMRIKSSSLSSSLTSFDSPPRKNPLDCRKKKCLPES</sequence>
<comment type="caution">
    <text evidence="2">The sequence shown here is derived from an EMBL/GenBank/DDBJ whole genome shotgun (WGS) entry which is preliminary data.</text>
</comment>
<gene>
    <name evidence="2" type="ORF">PGT21_034702</name>
    <name evidence="3" type="ORF">PGTUg99_030739</name>
</gene>
<feature type="compositionally biased region" description="Basic and acidic residues" evidence="1">
    <location>
        <begin position="67"/>
        <end position="84"/>
    </location>
</feature>
<dbReference type="Proteomes" id="UP000325313">
    <property type="component" value="Unassembled WGS sequence"/>
</dbReference>
<organism evidence="2 4">
    <name type="scientific">Puccinia graminis f. sp. tritici</name>
    <dbReference type="NCBI Taxonomy" id="56615"/>
    <lineage>
        <taxon>Eukaryota</taxon>
        <taxon>Fungi</taxon>
        <taxon>Dikarya</taxon>
        <taxon>Basidiomycota</taxon>
        <taxon>Pucciniomycotina</taxon>
        <taxon>Pucciniomycetes</taxon>
        <taxon>Pucciniales</taxon>
        <taxon>Pucciniaceae</taxon>
        <taxon>Puccinia</taxon>
    </lineage>
</organism>
<protein>
    <submittedName>
        <fullName evidence="2">Uncharacterized protein</fullName>
    </submittedName>
</protein>
<evidence type="ECO:0000313" key="2">
    <source>
        <dbReference type="EMBL" id="KAA1106420.1"/>
    </source>
</evidence>
<feature type="compositionally biased region" description="Low complexity" evidence="1">
    <location>
        <begin position="54"/>
        <end position="63"/>
    </location>
</feature>
<dbReference type="AlphaFoldDB" id="A0A5B0PZQ6"/>
<evidence type="ECO:0000313" key="5">
    <source>
        <dbReference type="Proteomes" id="UP000325313"/>
    </source>
</evidence>
<feature type="region of interest" description="Disordered" evidence="1">
    <location>
        <begin position="1"/>
        <end position="84"/>
    </location>
</feature>